<evidence type="ECO:0000313" key="3">
    <source>
        <dbReference type="EMBL" id="SFQ44032.1"/>
    </source>
</evidence>
<evidence type="ECO:0000313" key="4">
    <source>
        <dbReference type="Proteomes" id="UP000198727"/>
    </source>
</evidence>
<dbReference type="SUPFAM" id="SSF53383">
    <property type="entry name" value="PLP-dependent transferases"/>
    <property type="match status" value="1"/>
</dbReference>
<proteinExistence type="predicted"/>
<dbReference type="EMBL" id="FOWW01000007">
    <property type="protein sequence ID" value="SFQ44032.1"/>
    <property type="molecule type" value="Genomic_DNA"/>
</dbReference>
<name>A0A1I5YIJ4_9PSEU</name>
<dbReference type="PANTHER" id="PTHR43586:SF21">
    <property type="entry name" value="PYRIDOXAL PHOSPHATE (PLP)-DEPENDENT ASPARTATE AMINOTRANSFERASE SUPERFAMILY"/>
    <property type="match status" value="1"/>
</dbReference>
<organism evidence="3 4">
    <name type="scientific">Amycolatopsis arida</name>
    <dbReference type="NCBI Taxonomy" id="587909"/>
    <lineage>
        <taxon>Bacteria</taxon>
        <taxon>Bacillati</taxon>
        <taxon>Actinomycetota</taxon>
        <taxon>Actinomycetes</taxon>
        <taxon>Pseudonocardiales</taxon>
        <taxon>Pseudonocardiaceae</taxon>
        <taxon>Amycolatopsis</taxon>
    </lineage>
</organism>
<dbReference type="STRING" id="587909.SAMN05421810_107187"/>
<keyword evidence="4" id="KW-1185">Reference proteome</keyword>
<dbReference type="OrthoDB" id="7592443at2"/>
<dbReference type="InterPro" id="IPR015422">
    <property type="entry name" value="PyrdxlP-dep_Trfase_small"/>
</dbReference>
<reference evidence="4" key="1">
    <citation type="submission" date="2016-10" db="EMBL/GenBank/DDBJ databases">
        <authorList>
            <person name="Varghese N."/>
            <person name="Submissions S."/>
        </authorList>
    </citation>
    <scope>NUCLEOTIDE SEQUENCE [LARGE SCALE GENOMIC DNA]</scope>
    <source>
        <strain evidence="4">CGMCC 4.5579</strain>
    </source>
</reference>
<feature type="domain" description="Aminotransferase class V" evidence="2">
    <location>
        <begin position="21"/>
        <end position="391"/>
    </location>
</feature>
<dbReference type="Proteomes" id="UP000198727">
    <property type="component" value="Unassembled WGS sequence"/>
</dbReference>
<sequence length="399" mass="41556">MAFDVARIRGLFPALGDGWIHFDGAGGMLVPEQVASAVSTAMRAPVSGPGGAFPASQRAESIVAAARRAVADLVGGDPAGVVLGPSASVLLRRLADVLSERWTIGDEVVVSRLDDEANLAPWQQVAKRVGGVVRWGEIDIETCELPAWQYETLVTARTKAVAITSASGAVGTRPDVPTVVELAKRVGAFVVVDATYAAPFVPLDLPALGADVIVVSAMAWGGPAVGALVFRDPEMLERLPSVSLEATARGPARLELGPHAYPLLAGLVASIDYLAGLDDDATGTRRERLVTSLGSAKSYHAGLLAQLSTELRALRHVMVIGDAMRRIPALAFAVAGRKAPEVAEYLASQGLCAFADDGTSGVFAALGVGEVGGAVRIGLAHYSNVFEVSQLVRVLEELR</sequence>
<gene>
    <name evidence="3" type="ORF">SAMN05421810_107187</name>
</gene>
<keyword evidence="1" id="KW-0045">Antibiotic biosynthesis</keyword>
<dbReference type="PANTHER" id="PTHR43586">
    <property type="entry name" value="CYSTEINE DESULFURASE"/>
    <property type="match status" value="1"/>
</dbReference>
<dbReference type="Pfam" id="PF00266">
    <property type="entry name" value="Aminotran_5"/>
    <property type="match status" value="1"/>
</dbReference>
<dbReference type="InterPro" id="IPR011340">
    <property type="entry name" value="Cys_dSase-rel"/>
</dbReference>
<dbReference type="RefSeq" id="WP_092532672.1">
    <property type="nucleotide sequence ID" value="NZ_FOWW01000007.1"/>
</dbReference>
<dbReference type="AlphaFoldDB" id="A0A1I5YIJ4"/>
<dbReference type="Gene3D" id="3.40.640.10">
    <property type="entry name" value="Type I PLP-dependent aspartate aminotransferase-like (Major domain)"/>
    <property type="match status" value="1"/>
</dbReference>
<dbReference type="InterPro" id="IPR015421">
    <property type="entry name" value="PyrdxlP-dep_Trfase_major"/>
</dbReference>
<dbReference type="Gene3D" id="3.90.1150.10">
    <property type="entry name" value="Aspartate Aminotransferase, domain 1"/>
    <property type="match status" value="1"/>
</dbReference>
<dbReference type="NCBIfam" id="TIGR01976">
    <property type="entry name" value="am_tr_V_VC1184"/>
    <property type="match status" value="1"/>
</dbReference>
<evidence type="ECO:0000259" key="2">
    <source>
        <dbReference type="Pfam" id="PF00266"/>
    </source>
</evidence>
<protein>
    <submittedName>
        <fullName evidence="3">Cysteine desulfurase family protein, VC1184 subfamily</fullName>
    </submittedName>
</protein>
<dbReference type="GO" id="GO:0017000">
    <property type="term" value="P:antibiotic biosynthetic process"/>
    <property type="evidence" value="ECO:0007669"/>
    <property type="project" value="UniProtKB-KW"/>
</dbReference>
<dbReference type="InterPro" id="IPR000192">
    <property type="entry name" value="Aminotrans_V_dom"/>
</dbReference>
<evidence type="ECO:0000256" key="1">
    <source>
        <dbReference type="ARBA" id="ARBA00023194"/>
    </source>
</evidence>
<accession>A0A1I5YIJ4</accession>
<dbReference type="InterPro" id="IPR015424">
    <property type="entry name" value="PyrdxlP-dep_Trfase"/>
</dbReference>